<organism evidence="10 11">
    <name type="scientific">Homoserinimonas hongtaonis</name>
    <dbReference type="NCBI Taxonomy" id="2079791"/>
    <lineage>
        <taxon>Bacteria</taxon>
        <taxon>Bacillati</taxon>
        <taxon>Actinomycetota</taxon>
        <taxon>Actinomycetes</taxon>
        <taxon>Micrococcales</taxon>
        <taxon>Microbacteriaceae</taxon>
        <taxon>Homoserinimonas</taxon>
    </lineage>
</organism>
<dbReference type="AlphaFoldDB" id="A0A2U1T288"/>
<comment type="catalytic activity">
    <reaction evidence="5">
        <text>L-proline + NADP(+) = (S)-1-pyrroline-5-carboxylate + NADPH + 2 H(+)</text>
        <dbReference type="Rhea" id="RHEA:14109"/>
        <dbReference type="ChEBI" id="CHEBI:15378"/>
        <dbReference type="ChEBI" id="CHEBI:17388"/>
        <dbReference type="ChEBI" id="CHEBI:57783"/>
        <dbReference type="ChEBI" id="CHEBI:58349"/>
        <dbReference type="ChEBI" id="CHEBI:60039"/>
        <dbReference type="EC" id="1.5.1.2"/>
    </reaction>
</comment>
<feature type="domain" description="Pyrroline-5-carboxylate reductase catalytic N-terminal" evidence="8">
    <location>
        <begin position="7"/>
        <end position="107"/>
    </location>
</feature>
<comment type="caution">
    <text evidence="10">The sequence shown here is derived from an EMBL/GenBank/DDBJ whole genome shotgun (WGS) entry which is preliminary data.</text>
</comment>
<keyword evidence="2 5" id="KW-0521">NADP</keyword>
<dbReference type="GO" id="GO:0005737">
    <property type="term" value="C:cytoplasm"/>
    <property type="evidence" value="ECO:0007669"/>
    <property type="project" value="UniProtKB-SubCell"/>
</dbReference>
<evidence type="ECO:0000259" key="9">
    <source>
        <dbReference type="Pfam" id="PF14748"/>
    </source>
</evidence>
<evidence type="ECO:0000256" key="5">
    <source>
        <dbReference type="HAMAP-Rule" id="MF_01925"/>
    </source>
</evidence>
<comment type="subcellular location">
    <subcellularLocation>
        <location evidence="5">Cytoplasm</location>
    </subcellularLocation>
</comment>
<sequence length="277" mass="28272">MTDFRPTIALLGAGSMGSAILEGLLRDGTVVGGGIRITNRTTASASRQWPDAVTSLSLEADPEANLRAVDGADVVIIGVKPGMVAGLLGEIGGALKPGAVVVSVAAGVTTASLEAALPDSVAAVRSMPNTPTAVGLGVTALSRGSRTTDEQLATVERVFGAVGEVLVIDEDRMAGLTSVSGSGPAYVYYMVESFTRAAEAQGFAPDDASRLVSQTFRGALEMLRTSGKSPEQLRRDVTSPNGTTERAVAVLIEADLPAILTEAVEAAAARSREMSAS</sequence>
<dbReference type="InterPro" id="IPR036291">
    <property type="entry name" value="NAD(P)-bd_dom_sf"/>
</dbReference>
<dbReference type="EMBL" id="QEEX01000001">
    <property type="protein sequence ID" value="PWB97992.1"/>
    <property type="molecule type" value="Genomic_DNA"/>
</dbReference>
<keyword evidence="5" id="KW-0963">Cytoplasm</keyword>
<dbReference type="InterPro" id="IPR000304">
    <property type="entry name" value="Pyrroline-COOH_reductase"/>
</dbReference>
<feature type="binding site" evidence="7">
    <location>
        <position position="65"/>
    </location>
    <ligand>
        <name>NADPH</name>
        <dbReference type="ChEBI" id="CHEBI:57783"/>
    </ligand>
</feature>
<dbReference type="PANTHER" id="PTHR11645:SF0">
    <property type="entry name" value="PYRROLINE-5-CARBOXYLATE REDUCTASE 3"/>
    <property type="match status" value="1"/>
</dbReference>
<dbReference type="InterPro" id="IPR029036">
    <property type="entry name" value="P5CR_dimer"/>
</dbReference>
<protein>
    <recommendedName>
        <fullName evidence="5 6">Pyrroline-5-carboxylate reductase</fullName>
        <shortName evidence="5">P5C reductase</shortName>
        <shortName evidence="5">P5CR</shortName>
        <ecNumber evidence="5 6">1.5.1.2</ecNumber>
    </recommendedName>
    <alternativeName>
        <fullName evidence="5">PCA reductase</fullName>
    </alternativeName>
</protein>
<comment type="pathway">
    <text evidence="5">Amino-acid biosynthesis; L-proline biosynthesis; L-proline from L-glutamate 5-semialdehyde: step 1/1.</text>
</comment>
<dbReference type="Proteomes" id="UP000244978">
    <property type="component" value="Unassembled WGS sequence"/>
</dbReference>
<dbReference type="InterPro" id="IPR028939">
    <property type="entry name" value="P5C_Rdtase_cat_N"/>
</dbReference>
<comment type="similarity">
    <text evidence="1 5">Belongs to the pyrroline-5-carboxylate reductase family.</text>
</comment>
<dbReference type="SUPFAM" id="SSF48179">
    <property type="entry name" value="6-phosphogluconate dehydrogenase C-terminal domain-like"/>
    <property type="match status" value="1"/>
</dbReference>
<evidence type="ECO:0000256" key="4">
    <source>
        <dbReference type="ARBA" id="ARBA00058118"/>
    </source>
</evidence>
<reference evidence="11" key="1">
    <citation type="submission" date="2018-04" db="EMBL/GenBank/DDBJ databases">
        <authorList>
            <person name="Liu S."/>
            <person name="Wang Z."/>
            <person name="Li J."/>
        </authorList>
    </citation>
    <scope>NUCLEOTIDE SEQUENCE [LARGE SCALE GENOMIC DNA]</scope>
    <source>
        <strain evidence="11">S1194</strain>
    </source>
</reference>
<comment type="function">
    <text evidence="4 5">Catalyzes the reduction of 1-pyrroline-5-carboxylate (PCA) to L-proline.</text>
</comment>
<dbReference type="Gene3D" id="3.40.50.720">
    <property type="entry name" value="NAD(P)-binding Rossmann-like Domain"/>
    <property type="match status" value="1"/>
</dbReference>
<feature type="domain" description="Pyrroline-5-carboxylate reductase dimerisation" evidence="9">
    <location>
        <begin position="170"/>
        <end position="274"/>
    </location>
</feature>
<keyword evidence="5" id="KW-0641">Proline biosynthesis</keyword>
<evidence type="ECO:0000256" key="3">
    <source>
        <dbReference type="ARBA" id="ARBA00023002"/>
    </source>
</evidence>
<dbReference type="UniPathway" id="UPA00098">
    <property type="reaction ID" value="UER00361"/>
</dbReference>
<evidence type="ECO:0000259" key="8">
    <source>
        <dbReference type="Pfam" id="PF03807"/>
    </source>
</evidence>
<dbReference type="Pfam" id="PF03807">
    <property type="entry name" value="F420_oxidored"/>
    <property type="match status" value="1"/>
</dbReference>
<proteinExistence type="inferred from homology"/>
<accession>A0A2U1T288</accession>
<dbReference type="NCBIfam" id="TIGR00112">
    <property type="entry name" value="proC"/>
    <property type="match status" value="1"/>
</dbReference>
<name>A0A2U1T288_9MICO</name>
<keyword evidence="5" id="KW-0028">Amino-acid biosynthesis</keyword>
<dbReference type="HAMAP" id="MF_01925">
    <property type="entry name" value="P5C_reductase"/>
    <property type="match status" value="1"/>
</dbReference>
<evidence type="ECO:0000313" key="10">
    <source>
        <dbReference type="EMBL" id="PWB97992.1"/>
    </source>
</evidence>
<evidence type="ECO:0000256" key="7">
    <source>
        <dbReference type="PIRSR" id="PIRSR000193-1"/>
    </source>
</evidence>
<dbReference type="EC" id="1.5.1.2" evidence="5 6"/>
<dbReference type="GO" id="GO:0004735">
    <property type="term" value="F:pyrroline-5-carboxylate reductase activity"/>
    <property type="evidence" value="ECO:0007669"/>
    <property type="project" value="UniProtKB-UniRule"/>
</dbReference>
<dbReference type="SUPFAM" id="SSF51735">
    <property type="entry name" value="NAD(P)-binding Rossmann-fold domains"/>
    <property type="match status" value="1"/>
</dbReference>
<evidence type="ECO:0000256" key="6">
    <source>
        <dbReference type="NCBIfam" id="TIGR00112"/>
    </source>
</evidence>
<dbReference type="RefSeq" id="WP_108997805.1">
    <property type="nucleotide sequence ID" value="NZ_QEEX01000001.1"/>
</dbReference>
<comment type="catalytic activity">
    <reaction evidence="5">
        <text>L-proline + NAD(+) = (S)-1-pyrroline-5-carboxylate + NADH + 2 H(+)</text>
        <dbReference type="Rhea" id="RHEA:14105"/>
        <dbReference type="ChEBI" id="CHEBI:15378"/>
        <dbReference type="ChEBI" id="CHEBI:17388"/>
        <dbReference type="ChEBI" id="CHEBI:57540"/>
        <dbReference type="ChEBI" id="CHEBI:57945"/>
        <dbReference type="ChEBI" id="CHEBI:60039"/>
        <dbReference type="EC" id="1.5.1.2"/>
    </reaction>
</comment>
<dbReference type="Gene3D" id="1.10.3730.10">
    <property type="entry name" value="ProC C-terminal domain-like"/>
    <property type="match status" value="1"/>
</dbReference>
<keyword evidence="11" id="KW-1185">Reference proteome</keyword>
<evidence type="ECO:0000256" key="2">
    <source>
        <dbReference type="ARBA" id="ARBA00022857"/>
    </source>
</evidence>
<dbReference type="PIRSF" id="PIRSF000193">
    <property type="entry name" value="Pyrrol-5-carb_rd"/>
    <property type="match status" value="1"/>
</dbReference>
<evidence type="ECO:0000256" key="1">
    <source>
        <dbReference type="ARBA" id="ARBA00005525"/>
    </source>
</evidence>
<feature type="binding site" evidence="7">
    <location>
        <begin position="11"/>
        <end position="16"/>
    </location>
    <ligand>
        <name>NADP(+)</name>
        <dbReference type="ChEBI" id="CHEBI:58349"/>
    </ligand>
</feature>
<dbReference type="FunFam" id="1.10.3730.10:FF:000001">
    <property type="entry name" value="Pyrroline-5-carboxylate reductase"/>
    <property type="match status" value="1"/>
</dbReference>
<dbReference type="PANTHER" id="PTHR11645">
    <property type="entry name" value="PYRROLINE-5-CARBOXYLATE REDUCTASE"/>
    <property type="match status" value="1"/>
</dbReference>
<evidence type="ECO:0000313" key="11">
    <source>
        <dbReference type="Proteomes" id="UP000244978"/>
    </source>
</evidence>
<dbReference type="InterPro" id="IPR008927">
    <property type="entry name" value="6-PGluconate_DH-like_C_sf"/>
</dbReference>
<gene>
    <name evidence="5 10" type="primary">proC</name>
    <name evidence="10" type="ORF">DF220_09255</name>
</gene>
<keyword evidence="3 5" id="KW-0560">Oxidoreductase</keyword>
<dbReference type="Pfam" id="PF14748">
    <property type="entry name" value="P5CR_dimer"/>
    <property type="match status" value="1"/>
</dbReference>
<dbReference type="GO" id="GO:0055129">
    <property type="term" value="P:L-proline biosynthetic process"/>
    <property type="evidence" value="ECO:0007669"/>
    <property type="project" value="UniProtKB-UniRule"/>
</dbReference>